<feature type="binding site" evidence="10">
    <location>
        <begin position="18"/>
        <end position="23"/>
    </location>
    <ligand>
        <name>GTP</name>
        <dbReference type="ChEBI" id="CHEBI:37565"/>
    </ligand>
</feature>
<comment type="function">
    <text evidence="10">eIF-2 functions in the early steps of protein synthesis by forming a ternary complex with GTP and initiator tRNA.</text>
</comment>
<sequence length="408" mass="44647">MSLPKQPEVNIGMVGHVDHGKTTLTKAITGKWTDTHSEEMRRGITIKLGYADAAFYKCKDVEPPSCYVSNPSKCPNGADLLRVVSFVDAPGHETLMATMLSGAAIMNGALLVIAANQKCPQPQTKEHLMALDIVGVKKIIIVQNKIDLVDDDRARENYREIKEFVKGTVAEDAPIIPVSAHHDANIDVLIEAIEQHIPTPKFDPSKPPRLYIARSFDVNKPGTRPKDLVGGVIGGSLIQGKFKVGDEIEILPGFYILKGNKVEWEPIHTEIVSLMSGGKYWDEIKPGGLVGIGTKLDPAITKNDGLIGRMAGKPGTLPPVLTNITMDVHLLERVVGSREERKVEKIKTNELLMLNIGTLATVGIVTSGRDDTVELKLKYPAVAEKGQRVAIGRRIENRWRLIGYGIIK</sequence>
<dbReference type="CDD" id="cd01888">
    <property type="entry name" value="eIF2_gamma"/>
    <property type="match status" value="1"/>
</dbReference>
<evidence type="ECO:0000313" key="11">
    <source>
        <dbReference type="EMBL" id="ADD08612.1"/>
    </source>
</evidence>
<dbReference type="InterPro" id="IPR009000">
    <property type="entry name" value="Transl_B-barrel_sf"/>
</dbReference>
<dbReference type="InterPro" id="IPR015256">
    <property type="entry name" value="eIF2g_C"/>
</dbReference>
<dbReference type="HOGENOM" id="CLU_027154_0_1_2"/>
<dbReference type="SUPFAM" id="SSF50465">
    <property type="entry name" value="EF-Tu/eEF-1alpha/eIF2-gamma C-terminal domain"/>
    <property type="match status" value="1"/>
</dbReference>
<dbReference type="NCBIfam" id="TIGR03680">
    <property type="entry name" value="eif2g_arch"/>
    <property type="match status" value="1"/>
</dbReference>
<comment type="similarity">
    <text evidence="1 10">Belongs to the TRAFAC class translation factor GTPase superfamily. Classic translation factor GTPase family. EIF2G subfamily.</text>
</comment>
<dbReference type="PROSITE" id="PS51722">
    <property type="entry name" value="G_TR_2"/>
    <property type="match status" value="1"/>
</dbReference>
<reference evidence="11" key="1">
    <citation type="submission" date="2010-02" db="EMBL/GenBank/DDBJ databases">
        <title>Complete sequence of Aciduliprofundum boonei T469.</title>
        <authorList>
            <consortium name="US DOE Joint Genome Institute"/>
            <person name="Lucas S."/>
            <person name="Copeland A."/>
            <person name="Lapidus A."/>
            <person name="Cheng J.-F."/>
            <person name="Bruce D."/>
            <person name="Goodwin L."/>
            <person name="Pitluck S."/>
            <person name="Saunders E."/>
            <person name="Detter J.C."/>
            <person name="Han C."/>
            <person name="Tapia R."/>
            <person name="Land M."/>
            <person name="Hauser L."/>
            <person name="Kyrpides N."/>
            <person name="Mikhailova N."/>
            <person name="Flores G."/>
            <person name="Reysenbach A.-L."/>
            <person name="Woyke T."/>
        </authorList>
    </citation>
    <scope>NUCLEOTIDE SEQUENCE</scope>
    <source>
        <strain evidence="11">T469</strain>
    </source>
</reference>
<evidence type="ECO:0000256" key="6">
    <source>
        <dbReference type="ARBA" id="ARBA00022842"/>
    </source>
</evidence>
<dbReference type="eggNOG" id="arCOG01563">
    <property type="taxonomic scope" value="Archaea"/>
</dbReference>
<keyword evidence="7 10" id="KW-0648">Protein biosynthesis</keyword>
<dbReference type="Pfam" id="PF00009">
    <property type="entry name" value="GTP_EFTU"/>
    <property type="match status" value="1"/>
</dbReference>
<keyword evidence="4 10" id="KW-0547">Nucleotide-binding</keyword>
<dbReference type="PRINTS" id="PR00315">
    <property type="entry name" value="ELONGATNFCT"/>
</dbReference>
<dbReference type="HAMAP" id="MF_00119">
    <property type="entry name" value="eIF_2_gamma"/>
    <property type="match status" value="1"/>
</dbReference>
<feature type="binding site" evidence="10">
    <location>
        <position position="22"/>
    </location>
    <ligand>
        <name>Mg(2+)</name>
        <dbReference type="ChEBI" id="CHEBI:18420"/>
        <label>1</label>
    </ligand>
</feature>
<evidence type="ECO:0000256" key="5">
    <source>
        <dbReference type="ARBA" id="ARBA00022801"/>
    </source>
</evidence>
<proteinExistence type="inferred from homology"/>
<dbReference type="Proteomes" id="UP000001400">
    <property type="component" value="Chromosome"/>
</dbReference>
<comment type="cofactor">
    <cofactor evidence="10">
        <name>Mg(2+)</name>
        <dbReference type="ChEBI" id="CHEBI:18420"/>
    </cofactor>
</comment>
<dbReference type="InterPro" id="IPR005225">
    <property type="entry name" value="Small_GTP-bd"/>
</dbReference>
<evidence type="ECO:0000256" key="3">
    <source>
        <dbReference type="ARBA" id="ARBA00022723"/>
    </source>
</evidence>
<feature type="binding site" evidence="10">
    <location>
        <position position="18"/>
    </location>
    <ligand>
        <name>Mg(2+)</name>
        <dbReference type="ChEBI" id="CHEBI:18420"/>
        <label>2</label>
    </ligand>
</feature>
<keyword evidence="3 10" id="KW-0479">Metal-binding</keyword>
<dbReference type="SUPFAM" id="SSF52540">
    <property type="entry name" value="P-loop containing nucleoside triphosphate hydrolases"/>
    <property type="match status" value="1"/>
</dbReference>
<keyword evidence="5 10" id="KW-0378">Hydrolase</keyword>
<keyword evidence="6 10" id="KW-0460">Magnesium</keyword>
<evidence type="ECO:0000313" key="12">
    <source>
        <dbReference type="Proteomes" id="UP000001400"/>
    </source>
</evidence>
<dbReference type="FunFam" id="2.40.30.10:FF:000075">
    <property type="entry name" value="Translation initiation factor 2 subunit gamma"/>
    <property type="match status" value="1"/>
</dbReference>
<dbReference type="InterPro" id="IPR044127">
    <property type="entry name" value="eIF2g_dom_2"/>
</dbReference>
<dbReference type="InterPro" id="IPR044128">
    <property type="entry name" value="eIF2g_GTP-bd"/>
</dbReference>
<dbReference type="GO" id="GO:0005525">
    <property type="term" value="F:GTP binding"/>
    <property type="evidence" value="ECO:0007669"/>
    <property type="project" value="UniProtKB-UniRule"/>
</dbReference>
<dbReference type="SUPFAM" id="SSF50447">
    <property type="entry name" value="Translation proteins"/>
    <property type="match status" value="1"/>
</dbReference>
<dbReference type="InterPro" id="IPR050543">
    <property type="entry name" value="eIF2G"/>
</dbReference>
<dbReference type="OrthoDB" id="7798at2157"/>
<comment type="subunit">
    <text evidence="10">Heterotrimer composed of an alpha, a beta and a gamma chain.</text>
</comment>
<keyword evidence="12" id="KW-1185">Reference proteome</keyword>
<dbReference type="AlphaFoldDB" id="B5IAM8"/>
<dbReference type="RefSeq" id="WP_008082665.1">
    <property type="nucleotide sequence ID" value="NC_013926.1"/>
</dbReference>
<dbReference type="Gene3D" id="2.40.30.10">
    <property type="entry name" value="Translation factors"/>
    <property type="match status" value="2"/>
</dbReference>
<feature type="binding site" evidence="10">
    <location>
        <begin position="179"/>
        <end position="181"/>
    </location>
    <ligand>
        <name>GTP</name>
        <dbReference type="ChEBI" id="CHEBI:37565"/>
    </ligand>
</feature>
<dbReference type="GO" id="GO:0001731">
    <property type="term" value="P:formation of translation preinitiation complex"/>
    <property type="evidence" value="ECO:0007669"/>
    <property type="project" value="TreeGrafter"/>
</dbReference>
<dbReference type="FunFam" id="3.40.50.300:FF:000065">
    <property type="entry name" value="Eukaryotic translation initiation factor 2 subunit gamma"/>
    <property type="match status" value="1"/>
</dbReference>
<keyword evidence="2 10" id="KW-0396">Initiation factor</keyword>
<evidence type="ECO:0000256" key="2">
    <source>
        <dbReference type="ARBA" id="ARBA00022540"/>
    </source>
</evidence>
<comment type="caution">
    <text evidence="10">Lacks conserved residue(s) required for the propagation of feature annotation.</text>
</comment>
<evidence type="ECO:0000256" key="10">
    <source>
        <dbReference type="HAMAP-Rule" id="MF_00119"/>
    </source>
</evidence>
<evidence type="ECO:0000256" key="9">
    <source>
        <dbReference type="ARBA" id="ARBA00048107"/>
    </source>
</evidence>
<dbReference type="CDD" id="cd03688">
    <property type="entry name" value="eIF2_gamma_II"/>
    <property type="match status" value="1"/>
</dbReference>
<dbReference type="KEGG" id="abi:Aboo_0803"/>
<accession>B5IAM8</accession>
<feature type="binding site" evidence="10">
    <location>
        <begin position="144"/>
        <end position="147"/>
    </location>
    <ligand>
        <name>GTP</name>
        <dbReference type="ChEBI" id="CHEBI:37565"/>
    </ligand>
</feature>
<dbReference type="PANTHER" id="PTHR42854">
    <property type="entry name" value="EUKARYOTIC TRANSLATION INITIATION FACTOR 2 SUBUNIT 3 FAMILY MEMBER"/>
    <property type="match status" value="1"/>
</dbReference>
<dbReference type="GeneID" id="8827753"/>
<dbReference type="Gene3D" id="3.40.50.300">
    <property type="entry name" value="P-loop containing nucleotide triphosphate hydrolases"/>
    <property type="match status" value="1"/>
</dbReference>
<dbReference type="GO" id="GO:0003924">
    <property type="term" value="F:GTPase activity"/>
    <property type="evidence" value="ECO:0007669"/>
    <property type="project" value="InterPro"/>
</dbReference>
<dbReference type="NCBIfam" id="TIGR00231">
    <property type="entry name" value="small_GTP"/>
    <property type="match status" value="1"/>
</dbReference>
<dbReference type="GO" id="GO:0005829">
    <property type="term" value="C:cytosol"/>
    <property type="evidence" value="ECO:0007669"/>
    <property type="project" value="TreeGrafter"/>
</dbReference>
<organism evidence="11 12">
    <name type="scientific">Aciduliprofundum boonei (strain DSM 19572 / T469)</name>
    <dbReference type="NCBI Taxonomy" id="439481"/>
    <lineage>
        <taxon>Archaea</taxon>
        <taxon>Methanobacteriati</taxon>
        <taxon>Thermoplasmatota</taxon>
        <taxon>DHVE2 group</taxon>
        <taxon>Candidatus Aciduliprofundum</taxon>
    </lineage>
</organism>
<evidence type="ECO:0000256" key="1">
    <source>
        <dbReference type="ARBA" id="ARBA00005388"/>
    </source>
</evidence>
<dbReference type="InterPro" id="IPR022424">
    <property type="entry name" value="TIF2_gsu"/>
</dbReference>
<dbReference type="GO" id="GO:0000049">
    <property type="term" value="F:tRNA binding"/>
    <property type="evidence" value="ECO:0007669"/>
    <property type="project" value="InterPro"/>
</dbReference>
<dbReference type="EMBL" id="CP001941">
    <property type="protein sequence ID" value="ADD08612.1"/>
    <property type="molecule type" value="Genomic_DNA"/>
</dbReference>
<dbReference type="PANTHER" id="PTHR42854:SF3">
    <property type="entry name" value="EUKARYOTIC TRANSLATION INITIATION FACTOR 2 SUBUNIT 3-RELATED"/>
    <property type="match status" value="1"/>
</dbReference>
<keyword evidence="8 10" id="KW-0342">GTP-binding</keyword>
<evidence type="ECO:0000256" key="7">
    <source>
        <dbReference type="ARBA" id="ARBA00022917"/>
    </source>
</evidence>
<gene>
    <name evidence="10" type="primary">eif2g</name>
    <name evidence="11" type="ordered locus">Aboo_0803</name>
</gene>
<name>B5IAM8_ACIB4</name>
<dbReference type="GO" id="GO:0046872">
    <property type="term" value="F:metal ion binding"/>
    <property type="evidence" value="ECO:0007669"/>
    <property type="project" value="UniProtKB-KW"/>
</dbReference>
<dbReference type="InterPro" id="IPR000795">
    <property type="entry name" value="T_Tr_GTP-bd_dom"/>
</dbReference>
<evidence type="ECO:0000256" key="8">
    <source>
        <dbReference type="ARBA" id="ARBA00023134"/>
    </source>
</evidence>
<dbReference type="GO" id="GO:0003746">
    <property type="term" value="F:translation elongation factor activity"/>
    <property type="evidence" value="ECO:0007669"/>
    <property type="project" value="UniProtKB-UniRule"/>
</dbReference>
<dbReference type="NCBIfam" id="NF003077">
    <property type="entry name" value="PRK04000.1"/>
    <property type="match status" value="1"/>
</dbReference>
<evidence type="ECO:0000256" key="4">
    <source>
        <dbReference type="ARBA" id="ARBA00022741"/>
    </source>
</evidence>
<dbReference type="STRING" id="439481.Aboo_0803"/>
<dbReference type="InterPro" id="IPR027417">
    <property type="entry name" value="P-loop_NTPase"/>
</dbReference>
<dbReference type="CDD" id="cd15490">
    <property type="entry name" value="eIF2_gamma_III"/>
    <property type="match status" value="1"/>
</dbReference>
<protein>
    <recommendedName>
        <fullName evidence="10">Translation initiation factor 2 subunit gamma</fullName>
        <ecNumber evidence="10">3.6.5.3</ecNumber>
    </recommendedName>
    <alternativeName>
        <fullName evidence="10">aIF2-gamma</fullName>
    </alternativeName>
    <alternativeName>
        <fullName evidence="10">eIF-2-gamma</fullName>
    </alternativeName>
</protein>
<comment type="catalytic activity">
    <reaction evidence="9 10">
        <text>GTP + H2O = GDP + phosphate + H(+)</text>
        <dbReference type="Rhea" id="RHEA:19669"/>
        <dbReference type="ChEBI" id="CHEBI:15377"/>
        <dbReference type="ChEBI" id="CHEBI:15378"/>
        <dbReference type="ChEBI" id="CHEBI:37565"/>
        <dbReference type="ChEBI" id="CHEBI:43474"/>
        <dbReference type="ChEBI" id="CHEBI:58189"/>
        <dbReference type="EC" id="3.6.5.3"/>
    </reaction>
</comment>
<dbReference type="GO" id="GO:0003743">
    <property type="term" value="F:translation initiation factor activity"/>
    <property type="evidence" value="ECO:0007669"/>
    <property type="project" value="UniProtKB-KW"/>
</dbReference>
<feature type="binding site" evidence="10">
    <location>
        <position position="43"/>
    </location>
    <ligand>
        <name>Mg(2+)</name>
        <dbReference type="ChEBI" id="CHEBI:18420"/>
        <label>2</label>
    </ligand>
</feature>
<dbReference type="EC" id="3.6.5.3" evidence="10"/>
<dbReference type="Pfam" id="PF09173">
    <property type="entry name" value="eIF2_C"/>
    <property type="match status" value="1"/>
</dbReference>
<dbReference type="InterPro" id="IPR009001">
    <property type="entry name" value="Transl_elong_EF1A/Init_IF2_C"/>
</dbReference>
<dbReference type="FunFam" id="2.40.30.10:FF:000009">
    <property type="entry name" value="Eukaryotic translation initiation factor 2 subunit gamma"/>
    <property type="match status" value="1"/>
</dbReference>
<feature type="binding site" evidence="10">
    <location>
        <position position="45"/>
    </location>
    <ligand>
        <name>Mg(2+)</name>
        <dbReference type="ChEBI" id="CHEBI:18420"/>
        <label>1</label>
    </ligand>
</feature>